<feature type="compositionally biased region" description="Polar residues" evidence="1">
    <location>
        <begin position="522"/>
        <end position="546"/>
    </location>
</feature>
<feature type="compositionally biased region" description="Low complexity" evidence="1">
    <location>
        <begin position="437"/>
        <end position="452"/>
    </location>
</feature>
<feature type="compositionally biased region" description="Polar residues" evidence="1">
    <location>
        <begin position="178"/>
        <end position="193"/>
    </location>
</feature>
<feature type="region of interest" description="Disordered" evidence="1">
    <location>
        <begin position="127"/>
        <end position="204"/>
    </location>
</feature>
<dbReference type="EMBL" id="CP144089">
    <property type="protein sequence ID" value="WWD03311.1"/>
    <property type="molecule type" value="Genomic_DNA"/>
</dbReference>
<feature type="region of interest" description="Disordered" evidence="1">
    <location>
        <begin position="477"/>
        <end position="750"/>
    </location>
</feature>
<dbReference type="GeneID" id="91100166"/>
<evidence type="ECO:0000313" key="2">
    <source>
        <dbReference type="EMBL" id="WWD03311.1"/>
    </source>
</evidence>
<evidence type="ECO:0000256" key="1">
    <source>
        <dbReference type="SAM" id="MobiDB-lite"/>
    </source>
</evidence>
<accession>A0AAX4K9U4</accession>
<keyword evidence="3" id="KW-1185">Reference proteome</keyword>
<name>A0AAX4K9U4_9TREE</name>
<dbReference type="RefSeq" id="XP_066081278.1">
    <property type="nucleotide sequence ID" value="XM_066225181.1"/>
</dbReference>
<dbReference type="KEGG" id="ker:91100166"/>
<proteinExistence type="predicted"/>
<feature type="compositionally biased region" description="Pro residues" evidence="1">
    <location>
        <begin position="230"/>
        <end position="242"/>
    </location>
</feature>
<feature type="region of interest" description="Disordered" evidence="1">
    <location>
        <begin position="325"/>
        <end position="371"/>
    </location>
</feature>
<feature type="compositionally biased region" description="Low complexity" evidence="1">
    <location>
        <begin position="560"/>
        <end position="571"/>
    </location>
</feature>
<reference evidence="2 3" key="1">
    <citation type="submission" date="2024-01" db="EMBL/GenBank/DDBJ databases">
        <title>Comparative genomics of Cryptococcus and Kwoniella reveals pathogenesis evolution and contrasting modes of karyotype evolution via chromosome fusion or intercentromeric recombination.</title>
        <authorList>
            <person name="Coelho M.A."/>
            <person name="David-Palma M."/>
            <person name="Shea T."/>
            <person name="Bowers K."/>
            <person name="McGinley-Smith S."/>
            <person name="Mohammad A.W."/>
            <person name="Gnirke A."/>
            <person name="Yurkov A.M."/>
            <person name="Nowrousian M."/>
            <person name="Sun S."/>
            <person name="Cuomo C.A."/>
            <person name="Heitman J."/>
        </authorList>
    </citation>
    <scope>NUCLEOTIDE SEQUENCE [LARGE SCALE GENOMIC DNA]</scope>
    <source>
        <strain evidence="2 3">PYCC6329</strain>
    </source>
</reference>
<organism evidence="2 3">
    <name type="scientific">Kwoniella europaea PYCC6329</name>
    <dbReference type="NCBI Taxonomy" id="1423913"/>
    <lineage>
        <taxon>Eukaryota</taxon>
        <taxon>Fungi</taxon>
        <taxon>Dikarya</taxon>
        <taxon>Basidiomycota</taxon>
        <taxon>Agaricomycotina</taxon>
        <taxon>Tremellomycetes</taxon>
        <taxon>Tremellales</taxon>
        <taxon>Cryptococcaceae</taxon>
        <taxon>Kwoniella</taxon>
    </lineage>
</organism>
<feature type="compositionally biased region" description="Polar residues" evidence="1">
    <location>
        <begin position="605"/>
        <end position="618"/>
    </location>
</feature>
<feature type="compositionally biased region" description="Low complexity" evidence="1">
    <location>
        <begin position="710"/>
        <end position="723"/>
    </location>
</feature>
<dbReference type="AlphaFoldDB" id="A0AAX4K9U4"/>
<gene>
    <name evidence="2" type="ORF">V865_001362</name>
</gene>
<protein>
    <submittedName>
        <fullName evidence="2">Uncharacterized protein</fullName>
    </submittedName>
</protein>
<feature type="region of interest" description="Disordered" evidence="1">
    <location>
        <begin position="437"/>
        <end position="459"/>
    </location>
</feature>
<evidence type="ECO:0000313" key="3">
    <source>
        <dbReference type="Proteomes" id="UP001358614"/>
    </source>
</evidence>
<feature type="compositionally biased region" description="Polar residues" evidence="1">
    <location>
        <begin position="138"/>
        <end position="153"/>
    </location>
</feature>
<feature type="compositionally biased region" description="Pro residues" evidence="1">
    <location>
        <begin position="659"/>
        <end position="682"/>
    </location>
</feature>
<feature type="compositionally biased region" description="Low complexity" evidence="1">
    <location>
        <begin position="165"/>
        <end position="177"/>
    </location>
</feature>
<feature type="compositionally biased region" description="Basic residues" evidence="1">
    <location>
        <begin position="739"/>
        <end position="750"/>
    </location>
</feature>
<feature type="region of interest" description="Disordered" evidence="1">
    <location>
        <begin position="226"/>
        <end position="312"/>
    </location>
</feature>
<dbReference type="Proteomes" id="UP001358614">
    <property type="component" value="Chromosome 1"/>
</dbReference>
<feature type="compositionally biased region" description="Polar residues" evidence="1">
    <location>
        <begin position="482"/>
        <end position="511"/>
    </location>
</feature>
<sequence>MSGQHQYKPNGQMVIERSGSSHSSFLSNIYLDPNCVIPESPTISITPTHNIAAGATHIVESPITSDSTWEERELSRIQSNDSGEYEDLDDPQICIRSNNYSIVVGGTKPLRVKKKIGVAAVKVGSKTKKRISIPHSPSPQYSRSFAAQSTSPRQFGYTGIKPRRNASSNSGKSNSSRTNANISSIFLNLPSESPTEKKGRMKGKIGKATRFCDSSLHLGLGKFTTYDPISPGPSPPSSPLPSPNKRTFVSTSTTTTGEYMKKPLPHPPSPLTPSRAPRKAAALLGASVPTGSAQNRKGGGKVHGLNTKHFRPLPHSTLTEIEKFFGDVPNKKQKPSATNSTTRSKPKSTGGTGGMDERGMGNRNVGSGETVKYKSENGSMWLDVEEEQEFARLLSEIFALIPQPLPDLTLAKVKSNETTGSQEEENKWEMEKFTSILSLPKPKSNNSSNTKTKVGKKTKVGSENSFLDLGLDTPKLPRNYINPWTSTPSHKRSLSNPTSPSSTIPKLSISSPMPALIPPPRTSSKAGPSSLPNSTTSYMDQVNWSVTAAKARTGSGSGSGSDSEGSTSSSGSGSGLNGSPPRIKNRPPPLTLKRIKPSGKLPILTATTPSSNRNNHQAQEPPAVPAVNRSKPQGIIPNDRDRYIIPSTQSRITKKHEAPPTPFVRPRVAPRPNPTEAIPPLPISIRQSQEPEHEPMSFFEPATPTEPKSKSNNSNSTSISNSNVMGSRDGSGGKEKKSWLKRVVKRPLNF</sequence>